<dbReference type="InterPro" id="IPR006685">
    <property type="entry name" value="MscS_channel_2nd"/>
</dbReference>
<dbReference type="GO" id="GO:0005886">
    <property type="term" value="C:plasma membrane"/>
    <property type="evidence" value="ECO:0007669"/>
    <property type="project" value="UniProtKB-SubCell"/>
</dbReference>
<feature type="transmembrane region" description="Helical" evidence="7">
    <location>
        <begin position="40"/>
        <end position="68"/>
    </location>
</feature>
<evidence type="ECO:0000259" key="8">
    <source>
        <dbReference type="Pfam" id="PF00924"/>
    </source>
</evidence>
<dbReference type="SUPFAM" id="SSF50182">
    <property type="entry name" value="Sm-like ribonucleoproteins"/>
    <property type="match status" value="1"/>
</dbReference>
<feature type="transmembrane region" description="Helical" evidence="7">
    <location>
        <begin position="80"/>
        <end position="100"/>
    </location>
</feature>
<dbReference type="InterPro" id="IPR011066">
    <property type="entry name" value="MscS_channel_C_sf"/>
</dbReference>
<dbReference type="Pfam" id="PF00924">
    <property type="entry name" value="MS_channel_2nd"/>
    <property type="match status" value="1"/>
</dbReference>
<dbReference type="EMBL" id="PDLO01000004">
    <property type="protein sequence ID" value="PHK98482.1"/>
    <property type="molecule type" value="Genomic_DNA"/>
</dbReference>
<name>A0A2G0CEU1_9BACT</name>
<dbReference type="InterPro" id="IPR011014">
    <property type="entry name" value="MscS_channel_TM-2"/>
</dbReference>
<evidence type="ECO:0000256" key="6">
    <source>
        <dbReference type="ARBA" id="ARBA00023136"/>
    </source>
</evidence>
<dbReference type="PANTHER" id="PTHR30347:SF1">
    <property type="entry name" value="MECHANOSENSITIVE CHANNEL MSCK"/>
    <property type="match status" value="1"/>
</dbReference>
<evidence type="ECO:0000256" key="7">
    <source>
        <dbReference type="SAM" id="Phobius"/>
    </source>
</evidence>
<evidence type="ECO:0000259" key="9">
    <source>
        <dbReference type="Pfam" id="PF21082"/>
    </source>
</evidence>
<keyword evidence="11" id="KW-1185">Reference proteome</keyword>
<gene>
    <name evidence="10" type="ORF">CGL56_12010</name>
</gene>
<dbReference type="AlphaFoldDB" id="A0A2G0CEU1"/>
<evidence type="ECO:0000256" key="3">
    <source>
        <dbReference type="ARBA" id="ARBA00022475"/>
    </source>
</evidence>
<comment type="subcellular location">
    <subcellularLocation>
        <location evidence="1">Cell membrane</location>
        <topology evidence="1">Multi-pass membrane protein</topology>
    </subcellularLocation>
</comment>
<dbReference type="InterPro" id="IPR049278">
    <property type="entry name" value="MS_channel_C"/>
</dbReference>
<evidence type="ECO:0000256" key="5">
    <source>
        <dbReference type="ARBA" id="ARBA00022989"/>
    </source>
</evidence>
<dbReference type="GO" id="GO:0008381">
    <property type="term" value="F:mechanosensitive monoatomic ion channel activity"/>
    <property type="evidence" value="ECO:0007669"/>
    <property type="project" value="UniProtKB-ARBA"/>
</dbReference>
<keyword evidence="4 7" id="KW-0812">Transmembrane</keyword>
<comment type="similarity">
    <text evidence="2">Belongs to the MscS (TC 1.A.23) family.</text>
</comment>
<dbReference type="SUPFAM" id="SSF82689">
    <property type="entry name" value="Mechanosensitive channel protein MscS (YggB), C-terminal domain"/>
    <property type="match status" value="1"/>
</dbReference>
<dbReference type="Gene3D" id="1.10.287.1260">
    <property type="match status" value="1"/>
</dbReference>
<comment type="caution">
    <text evidence="10">The sequence shown here is derived from an EMBL/GenBank/DDBJ whole genome shotgun (WGS) entry which is preliminary data.</text>
</comment>
<proteinExistence type="inferred from homology"/>
<dbReference type="PANTHER" id="PTHR30347">
    <property type="entry name" value="POTASSIUM CHANNEL RELATED"/>
    <property type="match status" value="1"/>
</dbReference>
<accession>A0A2G0CEU1</accession>
<feature type="domain" description="Mechanosensitive ion channel MscS C-terminal" evidence="9">
    <location>
        <begin position="204"/>
        <end position="283"/>
    </location>
</feature>
<dbReference type="SUPFAM" id="SSF82861">
    <property type="entry name" value="Mechanosensitive channel protein MscS (YggB), transmembrane region"/>
    <property type="match status" value="1"/>
</dbReference>
<keyword evidence="3" id="KW-1003">Cell membrane</keyword>
<dbReference type="Gene3D" id="2.30.30.60">
    <property type="match status" value="1"/>
</dbReference>
<dbReference type="OrthoDB" id="9809206at2"/>
<evidence type="ECO:0000256" key="2">
    <source>
        <dbReference type="ARBA" id="ARBA00008017"/>
    </source>
</evidence>
<keyword evidence="6 7" id="KW-0472">Membrane</keyword>
<dbReference type="Gene3D" id="3.30.70.100">
    <property type="match status" value="1"/>
</dbReference>
<feature type="transmembrane region" description="Helical" evidence="7">
    <location>
        <begin position="106"/>
        <end position="123"/>
    </location>
</feature>
<sequence>MYTLAILVVLQDTGLARYVLYAFTEVERSEEVVTSTITVGNVVFAVAVFLFLRLLLMAVTNLILGTYYRRSKVDSGSQYAINRLITYFVYVVGVLLVLQAAGFDLVVLWTGAAALLVGIGIGLQQTFNDLICGIIILFERGVMVGDVVEVSDHQVGTVRKIGARTATIETRDDIIIFVPNSKLIGENVVNWSHVERKARFHVGVGVAYGSDTALVKEVLGRVADDHPRVLAMPKPVVRFLNFGSSSLDFEILFWSRDFMRIEDTKSDLRFAIDKAFREKGIEIPFPQQDIWIRGGAGLDRAINVRRAAHDNGQQPTGEEEPTQE</sequence>
<dbReference type="InterPro" id="IPR023408">
    <property type="entry name" value="MscS_beta-dom_sf"/>
</dbReference>
<dbReference type="InterPro" id="IPR052702">
    <property type="entry name" value="MscS-like_channel"/>
</dbReference>
<evidence type="ECO:0000256" key="1">
    <source>
        <dbReference type="ARBA" id="ARBA00004651"/>
    </source>
</evidence>
<dbReference type="Pfam" id="PF21082">
    <property type="entry name" value="MS_channel_3rd"/>
    <property type="match status" value="1"/>
</dbReference>
<reference evidence="10 11" key="1">
    <citation type="submission" date="2017-10" db="EMBL/GenBank/DDBJ databases">
        <title>The draft genome sequence of Lewinella marina KCTC 32374.</title>
        <authorList>
            <person name="Wang K."/>
        </authorList>
    </citation>
    <scope>NUCLEOTIDE SEQUENCE [LARGE SCALE GENOMIC DNA]</scope>
    <source>
        <strain evidence="10 11">MKG-38</strain>
    </source>
</reference>
<keyword evidence="5 7" id="KW-1133">Transmembrane helix</keyword>
<dbReference type="InterPro" id="IPR006686">
    <property type="entry name" value="MscS_channel_CS"/>
</dbReference>
<dbReference type="PROSITE" id="PS01246">
    <property type="entry name" value="UPF0003"/>
    <property type="match status" value="1"/>
</dbReference>
<dbReference type="InterPro" id="IPR010920">
    <property type="entry name" value="LSM_dom_sf"/>
</dbReference>
<feature type="domain" description="Mechanosensitive ion channel MscS" evidence="8">
    <location>
        <begin position="126"/>
        <end position="193"/>
    </location>
</feature>
<dbReference type="Proteomes" id="UP000226437">
    <property type="component" value="Unassembled WGS sequence"/>
</dbReference>
<evidence type="ECO:0000256" key="4">
    <source>
        <dbReference type="ARBA" id="ARBA00022692"/>
    </source>
</evidence>
<evidence type="ECO:0000313" key="11">
    <source>
        <dbReference type="Proteomes" id="UP000226437"/>
    </source>
</evidence>
<protein>
    <submittedName>
        <fullName evidence="10">Potassium transporter KefA</fullName>
    </submittedName>
</protein>
<evidence type="ECO:0000313" key="10">
    <source>
        <dbReference type="EMBL" id="PHK98482.1"/>
    </source>
</evidence>
<organism evidence="10 11">
    <name type="scientific">Neolewinella marina</name>
    <dbReference type="NCBI Taxonomy" id="438751"/>
    <lineage>
        <taxon>Bacteria</taxon>
        <taxon>Pseudomonadati</taxon>
        <taxon>Bacteroidota</taxon>
        <taxon>Saprospiria</taxon>
        <taxon>Saprospirales</taxon>
        <taxon>Lewinellaceae</taxon>
        <taxon>Neolewinella</taxon>
    </lineage>
</organism>